<dbReference type="OrthoDB" id="9784823at2"/>
<keyword evidence="2" id="KW-0238">DNA-binding</keyword>
<dbReference type="Gene3D" id="3.90.220.20">
    <property type="entry name" value="DNA methylase specificity domains"/>
    <property type="match status" value="1"/>
</dbReference>
<name>A0A5S4GXM4_9ACTN</name>
<keyword evidence="6" id="KW-0255">Endonuclease</keyword>
<evidence type="ECO:0000259" key="5">
    <source>
        <dbReference type="Pfam" id="PF13588"/>
    </source>
</evidence>
<dbReference type="PANTHER" id="PTHR42998">
    <property type="entry name" value="TYPE I RESTRICTION ENZYME HINDVIIP M PROTEIN-RELATED"/>
    <property type="match status" value="1"/>
</dbReference>
<dbReference type="GO" id="GO:0009307">
    <property type="term" value="P:DNA restriction-modification system"/>
    <property type="evidence" value="ECO:0007669"/>
    <property type="project" value="UniProtKB-KW"/>
</dbReference>
<keyword evidence="7" id="KW-1185">Reference proteome</keyword>
<sequence length="881" mass="99490">MDKLLAAKRASQPPLGGGHEPRGLDNMSTNTPNPSATEALPSDAEAPDGRIIDFISGTPVQAKSEELLAVQPFAKQLVEDYGYPKEHIHSRPQWHVKARPSDTTKTYPVDLAVFKGPQHTDDNLYIVVECKKPGRKDGRTQLEDYMRMSRAELGVWFNGNERLFLRKYESKGRITFAEIPNIPRFGQRVDDIGQFKREDLKPTHNLKAVFRSIRNYLAANAVGMTRDEALAQQIMDLIFCKIYDERFTRRDSIVSFRAGVDEPVKDVAARVKDRFNKVVRQYSDVFGSGDKISLDDRSIAYVVGELQQYCLIECQRDIIADAFEIFIGPSLKGGQGQFFTPRNVTSLVRELVRLKVTDTVLDPACGSGGFLVEGLRGLWAKVDKQAYELDWPESERESERQKVAIKQLRGIDKDEFLSRVAKAYMALLGDGRGGVYCENSLARLTDWSPKTRQEVPMGGFDVIMTNPPFGKKLKITEESILSQYTLGRKWKKSRRSADFEQTDRLLDGQTPQILFIERCLDLLADGGRLGIVLPESMLCNPSHRYIVQYILTRARIRAVVSVHENLFQPHTHAKTCVVLIEKGAAAPDEDYDIFMAIARWCGHDSRGHAIPHDDIPKIKARWQRYKTGEELDFNHLGFIVSSKQIRDMIYLPKYYNPELSASIESLASTHELINLGDLEEQGVIQVDTGDEVGKLAYGGGSIPFIRTSDIANWQVKGDPKHGLSQALYDTLAKRQNVEPGDILMVRDGTYLVGTCAIVTDLDWKIVYQSHILKFKVLDRDRLDPHLLLALLSSPIVKQQIYAKRFTQDIIDTLGGRWRELVLPLPKDRELRLEITDTVRKAIILRREAAGLSWSAIQRVAPIEGSDLDDSDVEYGFGVLNQ</sequence>
<evidence type="ECO:0000256" key="3">
    <source>
        <dbReference type="SAM" id="MobiDB-lite"/>
    </source>
</evidence>
<dbReference type="Proteomes" id="UP000305238">
    <property type="component" value="Unassembled WGS sequence"/>
</dbReference>
<dbReference type="PRINTS" id="PR00507">
    <property type="entry name" value="N12N6MTFRASE"/>
</dbReference>
<dbReference type="AlphaFoldDB" id="A0A5S4GXM4"/>
<feature type="domain" description="Type I restriction enzyme R protein N-terminal" evidence="5">
    <location>
        <begin position="71"/>
        <end position="183"/>
    </location>
</feature>
<accession>A0A5S4GXM4</accession>
<evidence type="ECO:0000256" key="1">
    <source>
        <dbReference type="ARBA" id="ARBA00022747"/>
    </source>
</evidence>
<keyword evidence="6" id="KW-0540">Nuclease</keyword>
<dbReference type="EMBL" id="VCKZ01000130">
    <property type="protein sequence ID" value="TMR37261.1"/>
    <property type="molecule type" value="Genomic_DNA"/>
</dbReference>
<dbReference type="PANTHER" id="PTHR42998:SF1">
    <property type="entry name" value="TYPE I RESTRICTION ENZYME HINDI METHYLASE SUBUNIT"/>
    <property type="match status" value="1"/>
</dbReference>
<keyword evidence="1" id="KW-0680">Restriction system</keyword>
<dbReference type="InterPro" id="IPR044946">
    <property type="entry name" value="Restrct_endonuc_typeI_TRD_sf"/>
</dbReference>
<evidence type="ECO:0000256" key="2">
    <source>
        <dbReference type="ARBA" id="ARBA00023125"/>
    </source>
</evidence>
<dbReference type="InterPro" id="IPR029063">
    <property type="entry name" value="SAM-dependent_MTases_sf"/>
</dbReference>
<dbReference type="GO" id="GO:0003677">
    <property type="term" value="F:DNA binding"/>
    <property type="evidence" value="ECO:0007669"/>
    <property type="project" value="UniProtKB-KW"/>
</dbReference>
<evidence type="ECO:0000313" key="6">
    <source>
        <dbReference type="EMBL" id="TMR37261.1"/>
    </source>
</evidence>
<dbReference type="Gene3D" id="3.40.50.150">
    <property type="entry name" value="Vaccinia Virus protein VP39"/>
    <property type="match status" value="1"/>
</dbReference>
<dbReference type="GO" id="GO:0004519">
    <property type="term" value="F:endonuclease activity"/>
    <property type="evidence" value="ECO:0007669"/>
    <property type="project" value="UniProtKB-KW"/>
</dbReference>
<feature type="domain" description="DNA methylase adenine-specific" evidence="4">
    <location>
        <begin position="315"/>
        <end position="647"/>
    </location>
</feature>
<dbReference type="InterPro" id="IPR052916">
    <property type="entry name" value="Type-I_RE_MTase_Subunit"/>
</dbReference>
<dbReference type="Pfam" id="PF02384">
    <property type="entry name" value="N6_Mtase"/>
    <property type="match status" value="1"/>
</dbReference>
<comment type="caution">
    <text evidence="6">The sequence shown here is derived from an EMBL/GenBank/DDBJ whole genome shotgun (WGS) entry which is preliminary data.</text>
</comment>
<dbReference type="InterPro" id="IPR029464">
    <property type="entry name" value="HSDR_N"/>
</dbReference>
<proteinExistence type="predicted"/>
<organism evidence="6 7">
    <name type="scientific">Actinomadura geliboluensis</name>
    <dbReference type="NCBI Taxonomy" id="882440"/>
    <lineage>
        <taxon>Bacteria</taxon>
        <taxon>Bacillati</taxon>
        <taxon>Actinomycetota</taxon>
        <taxon>Actinomycetes</taxon>
        <taxon>Streptosporangiales</taxon>
        <taxon>Thermomonosporaceae</taxon>
        <taxon>Actinomadura</taxon>
    </lineage>
</organism>
<keyword evidence="6" id="KW-0378">Hydrolase</keyword>
<evidence type="ECO:0000259" key="4">
    <source>
        <dbReference type="Pfam" id="PF02384"/>
    </source>
</evidence>
<dbReference type="InterPro" id="IPR003356">
    <property type="entry name" value="DNA_methylase_A-5"/>
</dbReference>
<dbReference type="SUPFAM" id="SSF116734">
    <property type="entry name" value="DNA methylase specificity domain"/>
    <property type="match status" value="1"/>
</dbReference>
<protein>
    <submittedName>
        <fullName evidence="6">Restriction endonuclease subunit M</fullName>
    </submittedName>
</protein>
<dbReference type="GO" id="GO:0008170">
    <property type="term" value="F:N-methyltransferase activity"/>
    <property type="evidence" value="ECO:0007669"/>
    <property type="project" value="InterPro"/>
</dbReference>
<dbReference type="SUPFAM" id="SSF53335">
    <property type="entry name" value="S-adenosyl-L-methionine-dependent methyltransferases"/>
    <property type="match status" value="1"/>
</dbReference>
<feature type="region of interest" description="Disordered" evidence="3">
    <location>
        <begin position="1"/>
        <end position="46"/>
    </location>
</feature>
<dbReference type="Pfam" id="PF13588">
    <property type="entry name" value="HSDR_N_2"/>
    <property type="match status" value="1"/>
</dbReference>
<feature type="compositionally biased region" description="Polar residues" evidence="3">
    <location>
        <begin position="26"/>
        <end position="36"/>
    </location>
</feature>
<reference evidence="6 7" key="1">
    <citation type="submission" date="2019-05" db="EMBL/GenBank/DDBJ databases">
        <title>Draft genome sequence of Actinomadura geliboluensis A8036.</title>
        <authorList>
            <person name="Saricaoglu S."/>
            <person name="Isik K."/>
        </authorList>
    </citation>
    <scope>NUCLEOTIDE SEQUENCE [LARGE SCALE GENOMIC DNA]</scope>
    <source>
        <strain evidence="6 7">A8036</strain>
    </source>
</reference>
<gene>
    <name evidence="6" type="ORF">ETD96_18910</name>
</gene>
<evidence type="ECO:0000313" key="7">
    <source>
        <dbReference type="Proteomes" id="UP000305238"/>
    </source>
</evidence>